<dbReference type="GO" id="GO:0004713">
    <property type="term" value="F:protein tyrosine kinase activity"/>
    <property type="evidence" value="ECO:0007669"/>
    <property type="project" value="TreeGrafter"/>
</dbReference>
<dbReference type="Pfam" id="PF00069">
    <property type="entry name" value="Pkinase"/>
    <property type="match status" value="1"/>
</dbReference>
<evidence type="ECO:0000256" key="3">
    <source>
        <dbReference type="ARBA" id="ARBA00022741"/>
    </source>
</evidence>
<dbReference type="Proteomes" id="UP000292447">
    <property type="component" value="Chromosome IV"/>
</dbReference>
<evidence type="ECO:0000259" key="8">
    <source>
        <dbReference type="PROSITE" id="PS50011"/>
    </source>
</evidence>
<gene>
    <name evidence="9" type="primary">MPUL0D05960</name>
    <name evidence="9" type="ORF">METSCH_D05960</name>
</gene>
<evidence type="ECO:0000256" key="5">
    <source>
        <dbReference type="ARBA" id="ARBA00022840"/>
    </source>
</evidence>
<evidence type="ECO:0000313" key="10">
    <source>
        <dbReference type="Proteomes" id="UP000292447"/>
    </source>
</evidence>
<dbReference type="GO" id="GO:0005737">
    <property type="term" value="C:cytoplasm"/>
    <property type="evidence" value="ECO:0007669"/>
    <property type="project" value="TreeGrafter"/>
</dbReference>
<dbReference type="GO" id="GO:0005524">
    <property type="term" value="F:ATP binding"/>
    <property type="evidence" value="ECO:0007669"/>
    <property type="project" value="UniProtKB-UniRule"/>
</dbReference>
<evidence type="ECO:0000256" key="1">
    <source>
        <dbReference type="ARBA" id="ARBA00022527"/>
    </source>
</evidence>
<reference evidence="10" key="1">
    <citation type="submission" date="2019-03" db="EMBL/GenBank/DDBJ databases">
        <title>Snf2 controls pulcherriminic acid biosynthesis and connects pigmentation and antifungal activity of the yeast Metschnikowia pulcherrima.</title>
        <authorList>
            <person name="Gore-Lloyd D."/>
            <person name="Sumann I."/>
            <person name="Brachmann A.O."/>
            <person name="Schneeberger K."/>
            <person name="Ortiz-Merino R.A."/>
            <person name="Moreno-Beltran M."/>
            <person name="Schlaefli M."/>
            <person name="Kirner P."/>
            <person name="Santos Kron A."/>
            <person name="Wolfe K.H."/>
            <person name="Piel J."/>
            <person name="Ahrens C.H."/>
            <person name="Henk D."/>
            <person name="Freimoser F.M."/>
        </authorList>
    </citation>
    <scope>NUCLEOTIDE SEQUENCE [LARGE SCALE GENOMIC DNA]</scope>
    <source>
        <strain evidence="10">APC 1.2</strain>
    </source>
</reference>
<proteinExistence type="predicted"/>
<evidence type="ECO:0000256" key="7">
    <source>
        <dbReference type="SAM" id="MobiDB-lite"/>
    </source>
</evidence>
<keyword evidence="4 9" id="KW-0418">Kinase</keyword>
<organism evidence="9 10">
    <name type="scientific">Metschnikowia aff. pulcherrima</name>
    <dbReference type="NCBI Taxonomy" id="2163413"/>
    <lineage>
        <taxon>Eukaryota</taxon>
        <taxon>Fungi</taxon>
        <taxon>Dikarya</taxon>
        <taxon>Ascomycota</taxon>
        <taxon>Saccharomycotina</taxon>
        <taxon>Pichiomycetes</taxon>
        <taxon>Metschnikowiaceae</taxon>
        <taxon>Metschnikowia</taxon>
    </lineage>
</organism>
<dbReference type="SUPFAM" id="SSF56112">
    <property type="entry name" value="Protein kinase-like (PK-like)"/>
    <property type="match status" value="1"/>
</dbReference>
<dbReference type="PROSITE" id="PS00108">
    <property type="entry name" value="PROTEIN_KINASE_ST"/>
    <property type="match status" value="1"/>
</dbReference>
<dbReference type="STRING" id="2163413.A0A4P6XQ47"/>
<dbReference type="Gene3D" id="3.30.200.20">
    <property type="entry name" value="Phosphorylase Kinase, domain 1"/>
    <property type="match status" value="1"/>
</dbReference>
<feature type="region of interest" description="Disordered" evidence="7">
    <location>
        <begin position="687"/>
        <end position="717"/>
    </location>
</feature>
<keyword evidence="5 6" id="KW-0067">ATP-binding</keyword>
<keyword evidence="3 6" id="KW-0547">Nucleotide-binding</keyword>
<dbReference type="GO" id="GO:0004674">
    <property type="term" value="F:protein serine/threonine kinase activity"/>
    <property type="evidence" value="ECO:0007669"/>
    <property type="project" value="UniProtKB-KW"/>
</dbReference>
<evidence type="ECO:0000313" key="9">
    <source>
        <dbReference type="EMBL" id="QBM89520.1"/>
    </source>
</evidence>
<dbReference type="PANTHER" id="PTHR24058:SF17">
    <property type="entry name" value="HOMEODOMAIN INTERACTING PROTEIN KINASE, ISOFORM D"/>
    <property type="match status" value="1"/>
</dbReference>
<dbReference type="AlphaFoldDB" id="A0A4P6XQ47"/>
<dbReference type="InterPro" id="IPR008271">
    <property type="entry name" value="Ser/Thr_kinase_AS"/>
</dbReference>
<dbReference type="GO" id="GO:0030447">
    <property type="term" value="P:filamentous growth"/>
    <property type="evidence" value="ECO:0007669"/>
    <property type="project" value="UniProtKB-ARBA"/>
</dbReference>
<keyword evidence="2" id="KW-0808">Transferase</keyword>
<dbReference type="InterPro" id="IPR050494">
    <property type="entry name" value="Ser_Thr_dual-spec_kinase"/>
</dbReference>
<protein>
    <submittedName>
        <fullName evidence="9">Dual specificity protein kinase YAK1</fullName>
    </submittedName>
</protein>
<feature type="region of interest" description="Disordered" evidence="7">
    <location>
        <begin position="1"/>
        <end position="30"/>
    </location>
</feature>
<accession>A0A4P6XQ47</accession>
<dbReference type="InterPro" id="IPR017441">
    <property type="entry name" value="Protein_kinase_ATP_BS"/>
</dbReference>
<feature type="domain" description="Protein kinase" evidence="8">
    <location>
        <begin position="342"/>
        <end position="681"/>
    </location>
</feature>
<dbReference type="PROSITE" id="PS00107">
    <property type="entry name" value="PROTEIN_KINASE_ATP"/>
    <property type="match status" value="1"/>
</dbReference>
<dbReference type="InterPro" id="IPR011009">
    <property type="entry name" value="Kinase-like_dom_sf"/>
</dbReference>
<dbReference type="GO" id="GO:0005634">
    <property type="term" value="C:nucleus"/>
    <property type="evidence" value="ECO:0007669"/>
    <property type="project" value="TreeGrafter"/>
</dbReference>
<dbReference type="InterPro" id="IPR000719">
    <property type="entry name" value="Prot_kinase_dom"/>
</dbReference>
<evidence type="ECO:0000256" key="6">
    <source>
        <dbReference type="PROSITE-ProRule" id="PRU10141"/>
    </source>
</evidence>
<dbReference type="SMART" id="SM00220">
    <property type="entry name" value="S_TKc"/>
    <property type="match status" value="1"/>
</dbReference>
<feature type="binding site" evidence="6">
    <location>
        <position position="371"/>
    </location>
    <ligand>
        <name>ATP</name>
        <dbReference type="ChEBI" id="CHEBI:30616"/>
    </ligand>
</feature>
<dbReference type="PROSITE" id="PS50011">
    <property type="entry name" value="PROTEIN_KINASE_DOM"/>
    <property type="match status" value="1"/>
</dbReference>
<dbReference type="Gene3D" id="1.10.510.10">
    <property type="entry name" value="Transferase(Phosphotransferase) domain 1"/>
    <property type="match status" value="1"/>
</dbReference>
<keyword evidence="1" id="KW-0723">Serine/threonine-protein kinase</keyword>
<name>A0A4P6XQ47_9ASCO</name>
<keyword evidence="10" id="KW-1185">Reference proteome</keyword>
<evidence type="ECO:0000256" key="4">
    <source>
        <dbReference type="ARBA" id="ARBA00022777"/>
    </source>
</evidence>
<dbReference type="PANTHER" id="PTHR24058">
    <property type="entry name" value="DUAL SPECIFICITY PROTEIN KINASE"/>
    <property type="match status" value="1"/>
</dbReference>
<feature type="compositionally biased region" description="Low complexity" evidence="7">
    <location>
        <begin position="691"/>
        <end position="700"/>
    </location>
</feature>
<evidence type="ECO:0000256" key="2">
    <source>
        <dbReference type="ARBA" id="ARBA00022679"/>
    </source>
</evidence>
<sequence length="717" mass="80699">MSYNYAYNRQDPAANSNWQPMQPPAGQTQQSDAAEAAAATATAAQNPQYSQAGFRNPWYSSATQPVLDTHLAQQQMSLLHAKKQLFANQLPVTYENADQQGAALAAFVNPPTRADNPFNQYYTNQEVLLLNFPDRRMSAAVDGSFFNPYDSFLNTPAWVPNVAQNSLQAQSQAQQGYLLNNIGQANQPAAPRRSSVAFGAAPYQNVPLNTRYLNPQVVPPTNAPGAASFSPVKPLSPQLVTPRMTRVTSKADLQPRVHNQPKYRRRSVNSVHISPANALTVYLTETFSLCQPQKFRYLKKSNPKRVLTKPSEPKFNNGNDNEDSDYILYVNDMLGPEEGRKYVVLDLLGSGTFGQVVKCQNLANQSIVAVKVVKSKSAYLNQSLSEVKILEFLNQNSSTGNFIRLLDTFMHKEHLCLVFELLASNLYELIKQNQFHGLSMKLVKSLTRQLLSSCAQLKSFQIIHCDLKPENILLCQPDKPEIKVIDFGSACFTRRTIYSYIQSRFYRSPEVILGLPYTESIDMWSLGCIVGELFLGLPMFPGSSEYNQIYKIVDMLGAPPRHMLEHGRNLLQFFDKVPSPDPNGKSTYRLKTYEQYVHYLSANKEKSESGKSEQPNKNYFDQRLLKDIILNYKMPSKKMTQSMIDKEYEQRNLLIDFLTKVLNLNPLERLTPQEALKHPFVSEATHAQPKSFSSSNSTASLTAPTQTDFTDDSVMKV</sequence>
<dbReference type="EMBL" id="CP034459">
    <property type="protein sequence ID" value="QBM89520.1"/>
    <property type="molecule type" value="Genomic_DNA"/>
</dbReference>